<dbReference type="GeneID" id="300442505"/>
<keyword evidence="3" id="KW-1185">Reference proteome</keyword>
<proteinExistence type="predicted"/>
<reference evidence="3" key="1">
    <citation type="submission" date="2020-02" db="EMBL/GenBank/DDBJ databases">
        <authorList>
            <person name="Olsen N.S."/>
            <person name="Forero-Junco L."/>
            <person name="Kot W."/>
            <person name="Hansen L.H."/>
        </authorList>
    </citation>
    <scope>NUCLEOTIDE SEQUENCE [LARGE SCALE GENOMIC DNA]</scope>
</reference>
<feature type="compositionally biased region" description="Basic residues" evidence="1">
    <location>
        <begin position="13"/>
        <end position="25"/>
    </location>
</feature>
<sequence>MRIYNSNSLGFKPLRKRAQPPRQIRKANIGEPETRLPPPPPEQRLVYLDEELAKRERKAQEEIERKKLCTAPAYNKGGYQYVSSEEQAKMIGR</sequence>
<evidence type="ECO:0000313" key="2">
    <source>
        <dbReference type="EMBL" id="QIN99169.1"/>
    </source>
</evidence>
<accession>A0A6G8RCU1</accession>
<organism evidence="2 3">
    <name type="scientific">Salmonella phage phagemcphageface</name>
    <dbReference type="NCBI Taxonomy" id="2713311"/>
    <lineage>
        <taxon>Viruses</taxon>
        <taxon>Duplodnaviria</taxon>
        <taxon>Heunggongvirae</taxon>
        <taxon>Uroviricota</taxon>
        <taxon>Caudoviricetes</taxon>
        <taxon>Demerecviridae</taxon>
        <taxon>Markadamsvirinae</taxon>
        <taxon>Epseptimavirus</taxon>
        <taxon>Epseptimavirus phagemcphageface</taxon>
    </lineage>
</organism>
<dbReference type="EMBL" id="MT074447">
    <property type="protein sequence ID" value="QIN99169.1"/>
    <property type="molecule type" value="Genomic_DNA"/>
</dbReference>
<dbReference type="Proteomes" id="UP000500951">
    <property type="component" value="Segment"/>
</dbReference>
<evidence type="ECO:0000313" key="3">
    <source>
        <dbReference type="Proteomes" id="UP000500951"/>
    </source>
</evidence>
<feature type="region of interest" description="Disordered" evidence="1">
    <location>
        <begin position="1"/>
        <end position="43"/>
    </location>
</feature>
<evidence type="ECO:0000256" key="1">
    <source>
        <dbReference type="SAM" id="MobiDB-lite"/>
    </source>
</evidence>
<gene>
    <name evidence="2" type="ORF">phagemcphageface_77</name>
</gene>
<dbReference type="RefSeq" id="YP_011712359.1">
    <property type="nucleotide sequence ID" value="NC_102109.1"/>
</dbReference>
<name>A0A6G8RCU1_9CAUD</name>
<protein>
    <submittedName>
        <fullName evidence="2">Uncharacterized protein</fullName>
    </submittedName>
</protein>